<dbReference type="EMBL" id="JALJOR010000012">
    <property type="protein sequence ID" value="KAK9807587.1"/>
    <property type="molecule type" value="Genomic_DNA"/>
</dbReference>
<dbReference type="Proteomes" id="UP001489004">
    <property type="component" value="Unassembled WGS sequence"/>
</dbReference>
<organism evidence="1 2">
    <name type="scientific">[Myrmecia] bisecta</name>
    <dbReference type="NCBI Taxonomy" id="41462"/>
    <lineage>
        <taxon>Eukaryota</taxon>
        <taxon>Viridiplantae</taxon>
        <taxon>Chlorophyta</taxon>
        <taxon>core chlorophytes</taxon>
        <taxon>Trebouxiophyceae</taxon>
        <taxon>Trebouxiales</taxon>
        <taxon>Trebouxiaceae</taxon>
        <taxon>Myrmecia</taxon>
    </lineage>
</organism>
<evidence type="ECO:0000313" key="2">
    <source>
        <dbReference type="Proteomes" id="UP001489004"/>
    </source>
</evidence>
<gene>
    <name evidence="1" type="ORF">WJX72_003424</name>
</gene>
<keyword evidence="2" id="KW-1185">Reference proteome</keyword>
<proteinExistence type="predicted"/>
<sequence>MTQKRLAYNRSSDRFRVLTKRLNQHRADIRWKAVKDPKRAGSLSGRRHRLRAWQLGMRYLIRVLTDRPDVRGKALDTFEVQFGVRKVCVQPEDAWSVNARFDEDYDPREVHQDSYFALMGIADWHYDPHIVRQREGSRLAAYASLQAVCGRRTTFARSLRFRDDDIVKSSVGFSINVEFPAEKRLDQHGVRIAMLDSSGSRHAGGLLELHVAREYKHELEGEERYAGPRLHRGIHVSICLQAALAPRVQAASMRLQDASRAIWDHLAHDIDIQPHSRFCTPDEGMRHMFEAADLGLGRREEASLVEQVAARLIVQLTSMQGYNELAASPSWDILIRWLRSNDDAILIVMENAEMILADETHIEDAMTDAESKGRLMLLEGARICAACNHPQGKHVDPRFVKHFPAMEKEAIAKLPLFR</sequence>
<evidence type="ECO:0000313" key="1">
    <source>
        <dbReference type="EMBL" id="KAK9807587.1"/>
    </source>
</evidence>
<name>A0AAW1PFL2_9CHLO</name>
<protein>
    <submittedName>
        <fullName evidence="1">Uncharacterized protein</fullName>
    </submittedName>
</protein>
<comment type="caution">
    <text evidence="1">The sequence shown here is derived from an EMBL/GenBank/DDBJ whole genome shotgun (WGS) entry which is preliminary data.</text>
</comment>
<reference evidence="1 2" key="1">
    <citation type="journal article" date="2024" name="Nat. Commun.">
        <title>Phylogenomics reveals the evolutionary origins of lichenization in chlorophyte algae.</title>
        <authorList>
            <person name="Puginier C."/>
            <person name="Libourel C."/>
            <person name="Otte J."/>
            <person name="Skaloud P."/>
            <person name="Haon M."/>
            <person name="Grisel S."/>
            <person name="Petersen M."/>
            <person name="Berrin J.G."/>
            <person name="Delaux P.M."/>
            <person name="Dal Grande F."/>
            <person name="Keller J."/>
        </authorList>
    </citation>
    <scope>NUCLEOTIDE SEQUENCE [LARGE SCALE GENOMIC DNA]</scope>
    <source>
        <strain evidence="1 2">SAG 2043</strain>
    </source>
</reference>
<accession>A0AAW1PFL2</accession>
<dbReference type="AlphaFoldDB" id="A0AAW1PFL2"/>